<name>A0ABD2WPF9_9HYME</name>
<feature type="region of interest" description="Disordered" evidence="1">
    <location>
        <begin position="84"/>
        <end position="119"/>
    </location>
</feature>
<gene>
    <name evidence="2" type="ORF">TKK_010851</name>
</gene>
<proteinExistence type="predicted"/>
<evidence type="ECO:0000313" key="2">
    <source>
        <dbReference type="EMBL" id="KAL3395026.1"/>
    </source>
</evidence>
<dbReference type="EMBL" id="JBJJXI010000086">
    <property type="protein sequence ID" value="KAL3395026.1"/>
    <property type="molecule type" value="Genomic_DNA"/>
</dbReference>
<evidence type="ECO:0000256" key="1">
    <source>
        <dbReference type="SAM" id="MobiDB-lite"/>
    </source>
</evidence>
<evidence type="ECO:0000313" key="3">
    <source>
        <dbReference type="Proteomes" id="UP001627154"/>
    </source>
</evidence>
<accession>A0ABD2WPF9</accession>
<dbReference type="Proteomes" id="UP001627154">
    <property type="component" value="Unassembled WGS sequence"/>
</dbReference>
<protein>
    <submittedName>
        <fullName evidence="2">Uncharacterized protein</fullName>
    </submittedName>
</protein>
<keyword evidence="3" id="KW-1185">Reference proteome</keyword>
<reference evidence="2 3" key="1">
    <citation type="journal article" date="2024" name="bioRxiv">
        <title>A reference genome for Trichogramma kaykai: A tiny desert-dwelling parasitoid wasp with competing sex-ratio distorters.</title>
        <authorList>
            <person name="Culotta J."/>
            <person name="Lindsey A.R."/>
        </authorList>
    </citation>
    <scope>NUCLEOTIDE SEQUENCE [LARGE SCALE GENOMIC DNA]</scope>
    <source>
        <strain evidence="2 3">KSX58</strain>
    </source>
</reference>
<dbReference type="AlphaFoldDB" id="A0ABD2WPF9"/>
<organism evidence="2 3">
    <name type="scientific">Trichogramma kaykai</name>
    <dbReference type="NCBI Taxonomy" id="54128"/>
    <lineage>
        <taxon>Eukaryota</taxon>
        <taxon>Metazoa</taxon>
        <taxon>Ecdysozoa</taxon>
        <taxon>Arthropoda</taxon>
        <taxon>Hexapoda</taxon>
        <taxon>Insecta</taxon>
        <taxon>Pterygota</taxon>
        <taxon>Neoptera</taxon>
        <taxon>Endopterygota</taxon>
        <taxon>Hymenoptera</taxon>
        <taxon>Apocrita</taxon>
        <taxon>Proctotrupomorpha</taxon>
        <taxon>Chalcidoidea</taxon>
        <taxon>Trichogrammatidae</taxon>
        <taxon>Trichogramma</taxon>
    </lineage>
</organism>
<comment type="caution">
    <text evidence="2">The sequence shown here is derived from an EMBL/GenBank/DDBJ whole genome shotgun (WGS) entry which is preliminary data.</text>
</comment>
<sequence length="589" mass="67227">MKTLWLEELNPEERENIQKVVTDYPDLFLLPGDSLTCTDWVYHEIPLENNIPINTKQYRHPLIHRDAINKDVEKRLKEVDPRYSALGQEFTDTERSTDDETQSQVQEDNCPTVPDTATAPENKTNIIITAPPITDSDTSEGEDTLDETEEVFTQLSDAELLKAANEINISQNLINKKAFELEDINAEMELENNELNNKSCFLEGDCADEATRDYLDSIDTFDERNFTDKTLTDKVNRLVAKSLAATKDSDILIRGGEHNNLNQNNFNTTSHIKPMVETPRFQSTPLSQRFIPPNPQPSNDIPQDQNDTPVVLNFTQPSIPDFSIFVPVPMNETPMNRYKPAYITTDNPSDKEMMALLNTLLALVVIHSAQGKYYAHPIISNPGLYYEQQDTVFLRKATDNLGEEFCKFFDNKGAGNKQQTIDALKKSIKQAKKPTERSKSEVHRKKRSAPLAIIGSLSHGLFGTATEEEIELVQKNLDQLFRDQKTMIRLNKEKSHIITDRLSTLYKTIKDQGEVLNLLQDVARNCTSEINKMRYVVKFATYARRLEEKMDLQINALREAQDDLYRLGEGKIPHQFLNPQTVQDIAMEI</sequence>